<dbReference type="InterPro" id="IPR005552">
    <property type="entry name" value="Scramblase"/>
</dbReference>
<dbReference type="STRING" id="1664694.A0A0N1NX99"/>
<name>A0A0N1NX99_9EURO</name>
<feature type="compositionally biased region" description="Gly residues" evidence="2">
    <location>
        <begin position="529"/>
        <end position="539"/>
    </location>
</feature>
<comment type="caution">
    <text evidence="3">The sequence shown here is derived from an EMBL/GenBank/DDBJ whole genome shotgun (WGS) entry which is preliminary data.</text>
</comment>
<dbReference type="AlphaFoldDB" id="A0A0N1NX99"/>
<dbReference type="EMBL" id="LFJN01000029">
    <property type="protein sequence ID" value="KPI36680.1"/>
    <property type="molecule type" value="Genomic_DNA"/>
</dbReference>
<keyword evidence="4" id="KW-1185">Reference proteome</keyword>
<feature type="region of interest" description="Disordered" evidence="2">
    <location>
        <begin position="81"/>
        <end position="101"/>
    </location>
</feature>
<feature type="compositionally biased region" description="Polar residues" evidence="2">
    <location>
        <begin position="41"/>
        <end position="68"/>
    </location>
</feature>
<dbReference type="GO" id="GO:0017128">
    <property type="term" value="F:phospholipid scramblase activity"/>
    <property type="evidence" value="ECO:0007669"/>
    <property type="project" value="InterPro"/>
</dbReference>
<evidence type="ECO:0000256" key="1">
    <source>
        <dbReference type="ARBA" id="ARBA00005350"/>
    </source>
</evidence>
<dbReference type="VEuPathDB" id="FungiDB:AB675_10037"/>
<gene>
    <name evidence="3" type="ORF">AB675_10037</name>
</gene>
<dbReference type="PANTHER" id="PTHR23248:SF9">
    <property type="entry name" value="PHOSPHOLIPID SCRAMBLASE"/>
    <property type="match status" value="1"/>
</dbReference>
<dbReference type="GeneID" id="28730657"/>
<feature type="region of interest" description="Disordered" evidence="2">
    <location>
        <begin position="1"/>
        <end position="68"/>
    </location>
</feature>
<comment type="similarity">
    <text evidence="1">Belongs to the phospholipid scramblase family.</text>
</comment>
<protein>
    <submittedName>
        <fullName evidence="3">Phospholipid scramblase family protein</fullName>
    </submittedName>
</protein>
<dbReference type="GO" id="GO:0005886">
    <property type="term" value="C:plasma membrane"/>
    <property type="evidence" value="ECO:0007669"/>
    <property type="project" value="TreeGrafter"/>
</dbReference>
<dbReference type="Proteomes" id="UP000038010">
    <property type="component" value="Unassembled WGS sequence"/>
</dbReference>
<reference evidence="3 4" key="1">
    <citation type="submission" date="2015-06" db="EMBL/GenBank/DDBJ databases">
        <title>Draft genome of the ant-associated black yeast Phialophora attae CBS 131958.</title>
        <authorList>
            <person name="Moreno L.F."/>
            <person name="Stielow B.J."/>
            <person name="de Hoog S."/>
            <person name="Vicente V.A."/>
            <person name="Weiss V.A."/>
            <person name="de Vries M."/>
            <person name="Cruz L.M."/>
            <person name="Souza E.M."/>
        </authorList>
    </citation>
    <scope>NUCLEOTIDE SEQUENCE [LARGE SCALE GENOMIC DNA]</scope>
    <source>
        <strain evidence="3 4">CBS 131958</strain>
    </source>
</reference>
<dbReference type="RefSeq" id="XP_017996643.1">
    <property type="nucleotide sequence ID" value="XM_018138777.1"/>
</dbReference>
<accession>A0A0N1NX99</accession>
<feature type="region of interest" description="Disordered" evidence="2">
    <location>
        <begin position="461"/>
        <end position="557"/>
    </location>
</feature>
<evidence type="ECO:0000313" key="4">
    <source>
        <dbReference type="Proteomes" id="UP000038010"/>
    </source>
</evidence>
<dbReference type="PANTHER" id="PTHR23248">
    <property type="entry name" value="PHOSPHOLIPID SCRAMBLASE-RELATED"/>
    <property type="match status" value="1"/>
</dbReference>
<proteinExistence type="inferred from homology"/>
<sequence>MPPRIPYRLAALKHPVPLTATRNLRQRASRPSKPSPPPKSEAQTGPASVATAQGSATEEGQTAPTPSISDVLAQTNDADNSLLSPVHIPEDPNAVLKSDHPSRNLLAESGIVVQRQLEMMNVFLGFEQANRYIILDPHGNHIGYMAETEGSVAKSMGRQIMRTHRPFTTNVFDRHGTEVLRFDRPFSWYKSIIKAYDPLETGSQSKVKLSTSTSIQPSTDAGPVHHLSQLSLKDMRIIGEAQMEWAPLRRKYALFLAHDLPHGAPGEPMGWTKSQQGPDMVQFAYIDERTLSWDFSLRNSSHELLASVNREFRGFGRELFTDTGSYVLRMDSAGLGQEAAEGQPDSQTSKGERAYSEALGAAGAKGMTLDQRAVMLATAVTVDFDYFSRHSGNTSGMMLPMMMGGTAPAEGAAAGGAAAEGAVIGGAGRAVGGAAGAGEGAMAGAGTLAGYEAMQRGLGRDQQDGAMADDASPQNGPPSDASYGGASGGQYVSPDQAPPEYQTPENGFGGGQGEDAWGDGNDPWKGADGSSGGSGGDGGEAASEGASGLIDSICTVM</sequence>
<organism evidence="3 4">
    <name type="scientific">Cyphellophora attinorum</name>
    <dbReference type="NCBI Taxonomy" id="1664694"/>
    <lineage>
        <taxon>Eukaryota</taxon>
        <taxon>Fungi</taxon>
        <taxon>Dikarya</taxon>
        <taxon>Ascomycota</taxon>
        <taxon>Pezizomycotina</taxon>
        <taxon>Eurotiomycetes</taxon>
        <taxon>Chaetothyriomycetidae</taxon>
        <taxon>Chaetothyriales</taxon>
        <taxon>Cyphellophoraceae</taxon>
        <taxon>Cyphellophora</taxon>
    </lineage>
</organism>
<evidence type="ECO:0000256" key="2">
    <source>
        <dbReference type="SAM" id="MobiDB-lite"/>
    </source>
</evidence>
<evidence type="ECO:0000313" key="3">
    <source>
        <dbReference type="EMBL" id="KPI36680.1"/>
    </source>
</evidence>
<dbReference type="OrthoDB" id="191150at2759"/>
<dbReference type="Pfam" id="PF03803">
    <property type="entry name" value="Scramblase"/>
    <property type="match status" value="1"/>
</dbReference>